<dbReference type="AlphaFoldDB" id="A0A840YLX7"/>
<proteinExistence type="predicted"/>
<accession>A0A840YLX7</accession>
<dbReference type="EMBL" id="JACIJF010000004">
    <property type="protein sequence ID" value="MBB5710390.1"/>
    <property type="molecule type" value="Genomic_DNA"/>
</dbReference>
<protein>
    <submittedName>
        <fullName evidence="2">Uncharacterized protein</fullName>
    </submittedName>
</protein>
<feature type="compositionally biased region" description="Polar residues" evidence="1">
    <location>
        <begin position="21"/>
        <end position="30"/>
    </location>
</feature>
<dbReference type="Proteomes" id="UP000527143">
    <property type="component" value="Unassembled WGS sequence"/>
</dbReference>
<comment type="caution">
    <text evidence="2">The sequence shown here is derived from an EMBL/GenBank/DDBJ whole genome shotgun (WGS) entry which is preliminary data.</text>
</comment>
<evidence type="ECO:0000256" key="1">
    <source>
        <dbReference type="SAM" id="MobiDB-lite"/>
    </source>
</evidence>
<name>A0A840YLX7_9SPHN</name>
<evidence type="ECO:0000313" key="2">
    <source>
        <dbReference type="EMBL" id="MBB5710390.1"/>
    </source>
</evidence>
<keyword evidence="3" id="KW-1185">Reference proteome</keyword>
<feature type="compositionally biased region" description="Basic and acidic residues" evidence="1">
    <location>
        <begin position="34"/>
        <end position="45"/>
    </location>
</feature>
<evidence type="ECO:0000313" key="3">
    <source>
        <dbReference type="Proteomes" id="UP000527143"/>
    </source>
</evidence>
<gene>
    <name evidence="2" type="ORF">FHT02_001621</name>
</gene>
<feature type="non-terminal residue" evidence="2">
    <location>
        <position position="45"/>
    </location>
</feature>
<reference evidence="2 3" key="1">
    <citation type="submission" date="2020-08" db="EMBL/GenBank/DDBJ databases">
        <title>Genomic Encyclopedia of Type Strains, Phase IV (KMG-IV): sequencing the most valuable type-strain genomes for metagenomic binning, comparative biology and taxonomic classification.</title>
        <authorList>
            <person name="Goeker M."/>
        </authorList>
    </citation>
    <scope>NUCLEOTIDE SEQUENCE [LARGE SCALE GENOMIC DNA]</scope>
    <source>
        <strain evidence="2 3">DSM 26736</strain>
    </source>
</reference>
<sequence>MVYRGGCVSKADGMAAPSRTMPGSGSNLTSCIEGRSESDGAFRRS</sequence>
<organism evidence="2 3">
    <name type="scientific">Sphingomonas xinjiangensis</name>
    <dbReference type="NCBI Taxonomy" id="643568"/>
    <lineage>
        <taxon>Bacteria</taxon>
        <taxon>Pseudomonadati</taxon>
        <taxon>Pseudomonadota</taxon>
        <taxon>Alphaproteobacteria</taxon>
        <taxon>Sphingomonadales</taxon>
        <taxon>Sphingomonadaceae</taxon>
        <taxon>Sphingomonas</taxon>
    </lineage>
</organism>
<feature type="region of interest" description="Disordered" evidence="1">
    <location>
        <begin position="1"/>
        <end position="45"/>
    </location>
</feature>